<dbReference type="GO" id="GO:0004540">
    <property type="term" value="F:RNA nuclease activity"/>
    <property type="evidence" value="ECO:0007669"/>
    <property type="project" value="InterPro"/>
</dbReference>
<dbReference type="EMBL" id="CP013387">
    <property type="protein sequence ID" value="AOJ04627.1"/>
    <property type="molecule type" value="Genomic_DNA"/>
</dbReference>
<name>A0A1B4FLU5_9BURK</name>
<dbReference type="CDD" id="cd18746">
    <property type="entry name" value="PIN_VapC4-5_FitB-like"/>
    <property type="match status" value="1"/>
</dbReference>
<dbReference type="RefSeq" id="WP_059598345.1">
    <property type="nucleotide sequence ID" value="NZ_CP013387.1"/>
</dbReference>
<evidence type="ECO:0000256" key="6">
    <source>
        <dbReference type="ARBA" id="ARBA00022842"/>
    </source>
</evidence>
<dbReference type="Gene3D" id="3.40.50.1010">
    <property type="entry name" value="5'-nuclease"/>
    <property type="match status" value="1"/>
</dbReference>
<keyword evidence="4 8" id="KW-0479">Metal-binding</keyword>
<evidence type="ECO:0000256" key="1">
    <source>
        <dbReference type="ARBA" id="ARBA00001946"/>
    </source>
</evidence>
<evidence type="ECO:0000313" key="10">
    <source>
        <dbReference type="EMBL" id="AOJ04627.1"/>
    </source>
</evidence>
<evidence type="ECO:0000256" key="7">
    <source>
        <dbReference type="ARBA" id="ARBA00038093"/>
    </source>
</evidence>
<dbReference type="InterPro" id="IPR022907">
    <property type="entry name" value="VapC_family"/>
</dbReference>
<dbReference type="PANTHER" id="PTHR33653:SF1">
    <property type="entry name" value="RIBONUCLEASE VAPC2"/>
    <property type="match status" value="1"/>
</dbReference>
<dbReference type="Proteomes" id="UP000062519">
    <property type="component" value="Chromosome 2"/>
</dbReference>
<dbReference type="SUPFAM" id="SSF88723">
    <property type="entry name" value="PIN domain-like"/>
    <property type="match status" value="1"/>
</dbReference>
<evidence type="ECO:0000256" key="3">
    <source>
        <dbReference type="ARBA" id="ARBA00022722"/>
    </source>
</evidence>
<gene>
    <name evidence="8" type="primary">vapC</name>
    <name evidence="10" type="ORF">WS70_22850</name>
</gene>
<comment type="similarity">
    <text evidence="7 8">Belongs to the PINc/VapC protein family.</text>
</comment>
<keyword evidence="10" id="KW-0238">DNA-binding</keyword>
<proteinExistence type="inferred from homology"/>
<evidence type="ECO:0000256" key="2">
    <source>
        <dbReference type="ARBA" id="ARBA00022649"/>
    </source>
</evidence>
<comment type="function">
    <text evidence="8">Toxic component of a toxin-antitoxin (TA) system. An RNase.</text>
</comment>
<accession>A0A1B4FLU5</accession>
<reference evidence="10 11" key="1">
    <citation type="submission" date="2015-12" db="EMBL/GenBank/DDBJ databases">
        <title>Diversity of Burkholderia near neighbor genomes.</title>
        <authorList>
            <person name="Sahl J."/>
            <person name="Wagner D."/>
            <person name="Keim P."/>
        </authorList>
    </citation>
    <scope>NUCLEOTIDE SEQUENCE [LARGE SCALE GENOMIC DNA]</scope>
    <source>
        <strain evidence="10 11">BDU6</strain>
    </source>
</reference>
<keyword evidence="2 8" id="KW-1277">Toxin-antitoxin system</keyword>
<dbReference type="HAMAP" id="MF_00265">
    <property type="entry name" value="VapC_Nob1"/>
    <property type="match status" value="1"/>
</dbReference>
<keyword evidence="5 8" id="KW-0378">Hydrolase</keyword>
<keyword evidence="8" id="KW-0800">Toxin</keyword>
<sequence length="138" mass="15525">MYLVDTNVISEIRKQGRANKGVLGFFHAATRDDIDLYLSVVTVGELRRGVELIRHRGDEPQATRLEKWLNTVLQEFGQNILPVDEEIGQVWGRLRVPQPEHALDKLIAATALIHDLTVVTRNVDDFAGTGARVLNPFQ</sequence>
<evidence type="ECO:0000256" key="4">
    <source>
        <dbReference type="ARBA" id="ARBA00022723"/>
    </source>
</evidence>
<keyword evidence="3 8" id="KW-0540">Nuclease</keyword>
<dbReference type="GO" id="GO:0000287">
    <property type="term" value="F:magnesium ion binding"/>
    <property type="evidence" value="ECO:0007669"/>
    <property type="project" value="UniProtKB-UniRule"/>
</dbReference>
<dbReference type="KEGG" id="buu:WS70_22850"/>
<dbReference type="EC" id="3.1.-.-" evidence="8"/>
<dbReference type="GO" id="GO:0090729">
    <property type="term" value="F:toxin activity"/>
    <property type="evidence" value="ECO:0007669"/>
    <property type="project" value="UniProtKB-KW"/>
</dbReference>
<dbReference type="InterPro" id="IPR002716">
    <property type="entry name" value="PIN_dom"/>
</dbReference>
<feature type="binding site" evidence="8">
    <location>
        <position position="5"/>
    </location>
    <ligand>
        <name>Mg(2+)</name>
        <dbReference type="ChEBI" id="CHEBI:18420"/>
    </ligand>
</feature>
<keyword evidence="6 8" id="KW-0460">Magnesium</keyword>
<dbReference type="AlphaFoldDB" id="A0A1B4FLU5"/>
<feature type="binding site" evidence="8">
    <location>
        <position position="104"/>
    </location>
    <ligand>
        <name>Mg(2+)</name>
        <dbReference type="ChEBI" id="CHEBI:18420"/>
    </ligand>
</feature>
<feature type="domain" description="PIN" evidence="9">
    <location>
        <begin position="2"/>
        <end position="126"/>
    </location>
</feature>
<protein>
    <recommendedName>
        <fullName evidence="8">Ribonuclease VapC</fullName>
        <shortName evidence="8">RNase VapC</shortName>
        <ecNumber evidence="8">3.1.-.-</ecNumber>
    </recommendedName>
    <alternativeName>
        <fullName evidence="8">Toxin VapC</fullName>
    </alternativeName>
</protein>
<comment type="cofactor">
    <cofactor evidence="1 8">
        <name>Mg(2+)</name>
        <dbReference type="ChEBI" id="CHEBI:18420"/>
    </cofactor>
</comment>
<organism evidence="10 11">
    <name type="scientific">Burkholderia mayonis</name>
    <dbReference type="NCBI Taxonomy" id="1385591"/>
    <lineage>
        <taxon>Bacteria</taxon>
        <taxon>Pseudomonadati</taxon>
        <taxon>Pseudomonadota</taxon>
        <taxon>Betaproteobacteria</taxon>
        <taxon>Burkholderiales</taxon>
        <taxon>Burkholderiaceae</taxon>
        <taxon>Burkholderia</taxon>
        <taxon>pseudomallei group</taxon>
    </lineage>
</organism>
<dbReference type="Pfam" id="PF01850">
    <property type="entry name" value="PIN"/>
    <property type="match status" value="1"/>
</dbReference>
<evidence type="ECO:0000313" key="11">
    <source>
        <dbReference type="Proteomes" id="UP000062519"/>
    </source>
</evidence>
<evidence type="ECO:0000259" key="9">
    <source>
        <dbReference type="Pfam" id="PF01850"/>
    </source>
</evidence>
<dbReference type="InterPro" id="IPR029060">
    <property type="entry name" value="PIN-like_dom_sf"/>
</dbReference>
<keyword evidence="11" id="KW-1185">Reference proteome</keyword>
<dbReference type="GO" id="GO:0003677">
    <property type="term" value="F:DNA binding"/>
    <property type="evidence" value="ECO:0007669"/>
    <property type="project" value="UniProtKB-KW"/>
</dbReference>
<evidence type="ECO:0000256" key="5">
    <source>
        <dbReference type="ARBA" id="ARBA00022801"/>
    </source>
</evidence>
<dbReference type="GO" id="GO:0016787">
    <property type="term" value="F:hydrolase activity"/>
    <property type="evidence" value="ECO:0007669"/>
    <property type="project" value="UniProtKB-KW"/>
</dbReference>
<evidence type="ECO:0000256" key="8">
    <source>
        <dbReference type="HAMAP-Rule" id="MF_00265"/>
    </source>
</evidence>
<dbReference type="InterPro" id="IPR050556">
    <property type="entry name" value="Type_II_TA_system_RNase"/>
</dbReference>
<dbReference type="PANTHER" id="PTHR33653">
    <property type="entry name" value="RIBONUCLEASE VAPC2"/>
    <property type="match status" value="1"/>
</dbReference>